<sequence>LGFYCHPTCQAAYDGDVQRLYQLLKEDPSQIDVQEEHNGDTPLIAACRRGNLRTVKYLLENKADIHRANKKNRTCVHYVARKTFSVLDYLMIAILMPVLLLGYFIMLQKQRENAALMEVLLNASANVNAVDKQGNTPLHYACQRKKHRLVPVLLRFKAKTSLKNKDGETPMAIAKRLRFNKIIAMLRKRY</sequence>
<protein>
    <submittedName>
        <fullName evidence="4">Ankyrin repeat domain-containing protein 22-like</fullName>
    </submittedName>
</protein>
<dbReference type="SUPFAM" id="SSF48403">
    <property type="entry name" value="Ankyrin repeat"/>
    <property type="match status" value="1"/>
</dbReference>
<evidence type="ECO:0000313" key="5">
    <source>
        <dbReference type="Proteomes" id="UP000472267"/>
    </source>
</evidence>
<reference evidence="4" key="1">
    <citation type="submission" date="2019-06" db="EMBL/GenBank/DDBJ databases">
        <authorList>
            <consortium name="Wellcome Sanger Institute Data Sharing"/>
        </authorList>
    </citation>
    <scope>NUCLEOTIDE SEQUENCE [LARGE SCALE GENOMIC DNA]</scope>
</reference>
<dbReference type="InterPro" id="IPR042802">
    <property type="entry name" value="ANR22"/>
</dbReference>
<dbReference type="PANTHER" id="PTHR47276:SF1">
    <property type="entry name" value="ANKYRIN REPEAT DOMAIN-CONTAINING PROTEIN 22"/>
    <property type="match status" value="1"/>
</dbReference>
<feature type="repeat" description="ANK" evidence="1">
    <location>
        <begin position="133"/>
        <end position="165"/>
    </location>
</feature>
<dbReference type="AlphaFoldDB" id="A0A672JD93"/>
<keyword evidence="5" id="KW-1185">Reference proteome</keyword>
<name>A0A672JD93_SALFA</name>
<dbReference type="PANTHER" id="PTHR47276">
    <property type="entry name" value="ANKYRIN REPEAT DOMAIN-CONTAINING PROTEIN 22"/>
    <property type="match status" value="1"/>
</dbReference>
<dbReference type="SMART" id="SM00248">
    <property type="entry name" value="ANK"/>
    <property type="match status" value="2"/>
</dbReference>
<reference evidence="4" key="2">
    <citation type="submission" date="2025-05" db="UniProtKB">
        <authorList>
            <consortium name="Ensembl"/>
        </authorList>
    </citation>
    <scope>IDENTIFICATION</scope>
</reference>
<dbReference type="Proteomes" id="UP000472267">
    <property type="component" value="Chromosome 8"/>
</dbReference>
<dbReference type="InterPro" id="IPR002110">
    <property type="entry name" value="Ankyrin_rpt"/>
</dbReference>
<dbReference type="Ensembl" id="ENSSFAT00005052663.1">
    <property type="protein sequence ID" value="ENSSFAP00005051020.1"/>
    <property type="gene ID" value="ENSSFAG00005024565.1"/>
</dbReference>
<organism evidence="4 5">
    <name type="scientific">Salarias fasciatus</name>
    <name type="common">Jewelled blenny</name>
    <name type="synonym">Blennius fasciatus</name>
    <dbReference type="NCBI Taxonomy" id="181472"/>
    <lineage>
        <taxon>Eukaryota</taxon>
        <taxon>Metazoa</taxon>
        <taxon>Chordata</taxon>
        <taxon>Craniata</taxon>
        <taxon>Vertebrata</taxon>
        <taxon>Euteleostomi</taxon>
        <taxon>Actinopterygii</taxon>
        <taxon>Neopterygii</taxon>
        <taxon>Teleostei</taxon>
        <taxon>Neoteleostei</taxon>
        <taxon>Acanthomorphata</taxon>
        <taxon>Ovalentaria</taxon>
        <taxon>Blenniimorphae</taxon>
        <taxon>Blenniiformes</taxon>
        <taxon>Blennioidei</taxon>
        <taxon>Blenniidae</taxon>
        <taxon>Salariinae</taxon>
        <taxon>Salarias</taxon>
    </lineage>
</organism>
<gene>
    <name evidence="4" type="primary">ankrd22</name>
    <name evidence="3" type="synonym">LOC115392847</name>
</gene>
<proteinExistence type="predicted"/>
<dbReference type="Gene3D" id="1.25.40.20">
    <property type="entry name" value="Ankyrin repeat-containing domain"/>
    <property type="match status" value="2"/>
</dbReference>
<keyword evidence="2" id="KW-0472">Membrane</keyword>
<keyword evidence="2" id="KW-0812">Transmembrane</keyword>
<dbReference type="OMA" id="CINVQDG"/>
<dbReference type="PROSITE" id="PS50088">
    <property type="entry name" value="ANK_REPEAT"/>
    <property type="match status" value="2"/>
</dbReference>
<evidence type="ECO:0000256" key="1">
    <source>
        <dbReference type="PROSITE-ProRule" id="PRU00023"/>
    </source>
</evidence>
<dbReference type="Ensembl" id="ENSSFAT00005005064.1">
    <property type="protein sequence ID" value="ENSSFAP00005004769.1"/>
    <property type="gene ID" value="ENSSFAG00005003112.1"/>
</dbReference>
<feature type="repeat" description="ANK" evidence="1">
    <location>
        <begin position="38"/>
        <end position="70"/>
    </location>
</feature>
<dbReference type="InterPro" id="IPR036770">
    <property type="entry name" value="Ankyrin_rpt-contain_sf"/>
</dbReference>
<evidence type="ECO:0000313" key="3">
    <source>
        <dbReference type="Ensembl" id="ENSSFAP00005004769.1"/>
    </source>
</evidence>
<evidence type="ECO:0000313" key="4">
    <source>
        <dbReference type="Ensembl" id="ENSSFAP00005051020.1"/>
    </source>
</evidence>
<keyword evidence="2" id="KW-1133">Transmembrane helix</keyword>
<keyword evidence="1" id="KW-0040">ANK repeat</keyword>
<accession>A0A672JD93</accession>
<dbReference type="PROSITE" id="PS50297">
    <property type="entry name" value="ANK_REP_REGION"/>
    <property type="match status" value="2"/>
</dbReference>
<evidence type="ECO:0000256" key="2">
    <source>
        <dbReference type="SAM" id="Phobius"/>
    </source>
</evidence>
<feature type="transmembrane region" description="Helical" evidence="2">
    <location>
        <begin position="89"/>
        <end position="107"/>
    </location>
</feature>
<dbReference type="Pfam" id="PF12796">
    <property type="entry name" value="Ank_2"/>
    <property type="match status" value="2"/>
</dbReference>